<keyword evidence="2" id="KW-1185">Reference proteome</keyword>
<protein>
    <submittedName>
        <fullName evidence="1">TolB-like 6-blade propeller-like</fullName>
    </submittedName>
</protein>
<evidence type="ECO:0000313" key="2">
    <source>
        <dbReference type="Proteomes" id="UP000186026"/>
    </source>
</evidence>
<dbReference type="OrthoDB" id="823984at2"/>
<dbReference type="AlphaFoldDB" id="A0A1N7PVA7"/>
<proteinExistence type="predicted"/>
<gene>
    <name evidence="1" type="ORF">SAMN05421761_12117</name>
</gene>
<reference evidence="2" key="1">
    <citation type="submission" date="2017-01" db="EMBL/GenBank/DDBJ databases">
        <authorList>
            <person name="Varghese N."/>
            <person name="Submissions S."/>
        </authorList>
    </citation>
    <scope>NUCLEOTIDE SEQUENCE [LARGE SCALE GENOMIC DNA]</scope>
    <source>
        <strain evidence="2">DSM 46698</strain>
    </source>
</reference>
<organism evidence="1 2">
    <name type="scientific">Belliella pelovolcani</name>
    <dbReference type="NCBI Taxonomy" id="529505"/>
    <lineage>
        <taxon>Bacteria</taxon>
        <taxon>Pseudomonadati</taxon>
        <taxon>Bacteroidota</taxon>
        <taxon>Cytophagia</taxon>
        <taxon>Cytophagales</taxon>
        <taxon>Cyclobacteriaceae</taxon>
        <taxon>Belliella</taxon>
    </lineage>
</organism>
<dbReference type="PROSITE" id="PS51257">
    <property type="entry name" value="PROKAR_LIPOPROTEIN"/>
    <property type="match status" value="1"/>
</dbReference>
<dbReference type="Pfam" id="PF15869">
    <property type="entry name" value="TolB_like"/>
    <property type="match status" value="1"/>
</dbReference>
<evidence type="ECO:0000313" key="1">
    <source>
        <dbReference type="EMBL" id="SIT14379.1"/>
    </source>
</evidence>
<name>A0A1N7PVA7_9BACT</name>
<dbReference type="Proteomes" id="UP000186026">
    <property type="component" value="Unassembled WGS sequence"/>
</dbReference>
<dbReference type="RefSeq" id="WP_076502904.1">
    <property type="nucleotide sequence ID" value="NZ_FTOP01000021.1"/>
</dbReference>
<sequence length="364" mass="41213">MKTKVNHSFRFQINLWIPFLLIAILLSCKENTKEDISIFELSEFETVEKLKAEYMSIASTHINRAYDLLILNDNLIVSDPNSEKHFKIIGLSNEAFLGSFGRIGNGPCEIQFPASIQILNESSSVIGVNNRKNFGYREIFLDENQFNSMKDSCLKDYGKFDYNYQKIIKLDEKNLVGTGLFEQRFALSSIDNGSIISEFGKYPFEEELSQYDHNVLAMAYQGEIIKHPKKPLFISTSINSFNFDIIALNTDNSLSVIAQKHYWSPLFNGVSGNAIQATMTSDNKKGCLSTTVTEKYIYILYSGKSRKEGGVDSNTILVYDWEGKPVKLIKSDKNLNLIAADAKGKYLIGYHDDGQPNLFKITLN</sequence>
<dbReference type="STRING" id="529505.SAMN05421761_12117"/>
<dbReference type="EMBL" id="FTOP01000021">
    <property type="protein sequence ID" value="SIT14379.1"/>
    <property type="molecule type" value="Genomic_DNA"/>
</dbReference>
<accession>A0A1N7PVA7</accession>